<feature type="domain" description="Heparinase II/III-like C-terminal" evidence="6">
    <location>
        <begin position="346"/>
        <end position="503"/>
    </location>
</feature>
<accession>A0A8J3A7U7</accession>
<dbReference type="AlphaFoldDB" id="A0A8J3A7U7"/>
<evidence type="ECO:0000256" key="1">
    <source>
        <dbReference type="ARBA" id="ARBA00004418"/>
    </source>
</evidence>
<dbReference type="Pfam" id="PF07940">
    <property type="entry name" value="Hepar_II_III_C"/>
    <property type="match status" value="1"/>
</dbReference>
<proteinExistence type="predicted"/>
<evidence type="ECO:0000313" key="8">
    <source>
        <dbReference type="Proteomes" id="UP000650511"/>
    </source>
</evidence>
<feature type="chain" id="PRO_5035233341" description="Heparinase II/III-like C-terminal domain-containing protein" evidence="5">
    <location>
        <begin position="33"/>
        <end position="597"/>
    </location>
</feature>
<dbReference type="GO" id="GO:0016829">
    <property type="term" value="F:lyase activity"/>
    <property type="evidence" value="ECO:0007669"/>
    <property type="project" value="UniProtKB-KW"/>
</dbReference>
<dbReference type="PANTHER" id="PTHR39210:SF1">
    <property type="entry name" value="HEPARIN-SULFATE LYASE"/>
    <property type="match status" value="1"/>
</dbReference>
<comment type="caution">
    <text evidence="7">The sequence shown here is derived from an EMBL/GenBank/DDBJ whole genome shotgun (WGS) entry which is preliminary data.</text>
</comment>
<evidence type="ECO:0000313" key="7">
    <source>
        <dbReference type="EMBL" id="GGI05782.1"/>
    </source>
</evidence>
<comment type="subcellular location">
    <subcellularLocation>
        <location evidence="1">Periplasm</location>
    </subcellularLocation>
</comment>
<keyword evidence="8" id="KW-1185">Reference proteome</keyword>
<evidence type="ECO:0000256" key="4">
    <source>
        <dbReference type="ARBA" id="ARBA00023239"/>
    </source>
</evidence>
<keyword evidence="4" id="KW-0456">Lyase</keyword>
<dbReference type="EMBL" id="BMHA01000005">
    <property type="protein sequence ID" value="GGI05782.1"/>
    <property type="molecule type" value="Genomic_DNA"/>
</dbReference>
<dbReference type="RefSeq" id="WP_130648537.1">
    <property type="nucleotide sequence ID" value="NZ_BMHA01000005.1"/>
</dbReference>
<keyword evidence="3" id="KW-0574">Periplasm</keyword>
<keyword evidence="2 5" id="KW-0732">Signal</keyword>
<dbReference type="Gene3D" id="1.50.10.100">
    <property type="entry name" value="Chondroitin AC/alginate lyase"/>
    <property type="match status" value="1"/>
</dbReference>
<dbReference type="Proteomes" id="UP000650511">
    <property type="component" value="Unassembled WGS sequence"/>
</dbReference>
<reference evidence="7" key="2">
    <citation type="submission" date="2020-09" db="EMBL/GenBank/DDBJ databases">
        <authorList>
            <person name="Sun Q."/>
            <person name="Zhou Y."/>
        </authorList>
    </citation>
    <scope>NUCLEOTIDE SEQUENCE</scope>
    <source>
        <strain evidence="7">CGMCC 1.14988</strain>
    </source>
</reference>
<evidence type="ECO:0000259" key="6">
    <source>
        <dbReference type="Pfam" id="PF07940"/>
    </source>
</evidence>
<sequence>MSPTTVLRPVLCLVLAAALLAVPGVGDVPAEAARESFTCLPTNGMVKPNPPAQVMGGTVVLPYGERVNIGTTGDVNWAQSQLRSESHRFFTSLRWLETLVREYRRTNDPAILARARAIVRDFDRDNPVGRGPRPVDTWTAMYTGQRATVLACLDTLGRDAGVANVLAGHASWLTDPANDPGDWNQAIDASLGVLAAGCRLDRADWRRSATDRFSRLIEVNIDAEGAINEQAPGYARFVHDRWGVVTDKLRECRQPVPTAIAVRRPLLLEFAAWATLPDGNMVQIGDTYQTPPGNVPGTATEFVTTAGARGVAPRGTSRIYRESGYAFGRNTWSPFATGMHYSLRFGPGMNFHGHEDHQSVTLSAFGRPVLVDSGHVGYTEPQQRAHLRAPEAHNLLIVPGEAFRARRPTTLVRAEQRAAWQFYEVRDDAYGGRTRTRGVLADTARQSLLVQDRASRARSGPFQQLWHLPRGSRVEITSRSRAIARDPNGRLETHILQIPLAGETFAAGATSVVTGQRTPLLGWVAPAVDTWHPAPVVRTTRSGTSVRMVTAIVPVTPGTRVSSTVSRSGQHWEVRITAGASVRRYGISSGGGMWVVG</sequence>
<dbReference type="GO" id="GO:0042597">
    <property type="term" value="C:periplasmic space"/>
    <property type="evidence" value="ECO:0007669"/>
    <property type="project" value="UniProtKB-SubCell"/>
</dbReference>
<dbReference type="OrthoDB" id="4592556at2"/>
<dbReference type="PANTHER" id="PTHR39210">
    <property type="entry name" value="HEPARIN-SULFATE LYASE"/>
    <property type="match status" value="1"/>
</dbReference>
<evidence type="ECO:0000256" key="5">
    <source>
        <dbReference type="SAM" id="SignalP"/>
    </source>
</evidence>
<protein>
    <recommendedName>
        <fullName evidence="6">Heparinase II/III-like C-terminal domain-containing protein</fullName>
    </recommendedName>
</protein>
<reference evidence="7" key="1">
    <citation type="journal article" date="2014" name="Int. J. Syst. Evol. Microbiol.">
        <title>Complete genome sequence of Corynebacterium casei LMG S-19264T (=DSM 44701T), isolated from a smear-ripened cheese.</title>
        <authorList>
            <consortium name="US DOE Joint Genome Institute (JGI-PGF)"/>
            <person name="Walter F."/>
            <person name="Albersmeier A."/>
            <person name="Kalinowski J."/>
            <person name="Ruckert C."/>
        </authorList>
    </citation>
    <scope>NUCLEOTIDE SEQUENCE</scope>
    <source>
        <strain evidence="7">CGMCC 1.14988</strain>
    </source>
</reference>
<feature type="signal peptide" evidence="5">
    <location>
        <begin position="1"/>
        <end position="32"/>
    </location>
</feature>
<dbReference type="Gene3D" id="2.70.98.70">
    <property type="match status" value="1"/>
</dbReference>
<dbReference type="SUPFAM" id="SSF48230">
    <property type="entry name" value="Chondroitin AC/alginate lyase"/>
    <property type="match status" value="1"/>
</dbReference>
<organism evidence="7 8">
    <name type="scientific">Egicoccus halophilus</name>
    <dbReference type="NCBI Taxonomy" id="1670830"/>
    <lineage>
        <taxon>Bacteria</taxon>
        <taxon>Bacillati</taxon>
        <taxon>Actinomycetota</taxon>
        <taxon>Nitriliruptoria</taxon>
        <taxon>Egicoccales</taxon>
        <taxon>Egicoccaceae</taxon>
        <taxon>Egicoccus</taxon>
    </lineage>
</organism>
<evidence type="ECO:0000256" key="2">
    <source>
        <dbReference type="ARBA" id="ARBA00022729"/>
    </source>
</evidence>
<name>A0A8J3A7U7_9ACTN</name>
<gene>
    <name evidence="7" type="ORF">GCM10011354_15810</name>
</gene>
<evidence type="ECO:0000256" key="3">
    <source>
        <dbReference type="ARBA" id="ARBA00022764"/>
    </source>
</evidence>
<dbReference type="InterPro" id="IPR008929">
    <property type="entry name" value="Chondroitin_lyas"/>
</dbReference>
<dbReference type="InterPro" id="IPR012480">
    <property type="entry name" value="Hepar_II_III_C"/>
</dbReference>